<reference evidence="1 2" key="1">
    <citation type="submission" date="2020-08" db="EMBL/GenBank/DDBJ databases">
        <title>Genomic Encyclopedia of Type Strains, Phase IV (KMG-IV): sequencing the most valuable type-strain genomes for metagenomic binning, comparative biology and taxonomic classification.</title>
        <authorList>
            <person name="Goeker M."/>
        </authorList>
    </citation>
    <scope>NUCLEOTIDE SEQUENCE [LARGE SCALE GENOMIC DNA]</scope>
    <source>
        <strain evidence="1 2">DSM 100044</strain>
    </source>
</reference>
<evidence type="ECO:0000313" key="2">
    <source>
        <dbReference type="Proteomes" id="UP000546200"/>
    </source>
</evidence>
<gene>
    <name evidence="1" type="ORF">FHS94_002939</name>
</gene>
<dbReference type="AlphaFoldDB" id="A0A7W9BF40"/>
<dbReference type="InterPro" id="IPR011727">
    <property type="entry name" value="CHP02117"/>
</dbReference>
<evidence type="ECO:0000313" key="1">
    <source>
        <dbReference type="EMBL" id="MBB5716079.1"/>
    </source>
</evidence>
<keyword evidence="2" id="KW-1185">Reference proteome</keyword>
<dbReference type="EMBL" id="JACIJK010000009">
    <property type="protein sequence ID" value="MBB5716079.1"/>
    <property type="molecule type" value="Genomic_DNA"/>
</dbReference>
<dbReference type="Pfam" id="PF09601">
    <property type="entry name" value="DUF2459"/>
    <property type="match status" value="1"/>
</dbReference>
<organism evidence="1 2">
    <name type="scientific">Sphingomonas aerophila</name>
    <dbReference type="NCBI Taxonomy" id="1344948"/>
    <lineage>
        <taxon>Bacteria</taxon>
        <taxon>Pseudomonadati</taxon>
        <taxon>Pseudomonadota</taxon>
        <taxon>Alphaproteobacteria</taxon>
        <taxon>Sphingomonadales</taxon>
        <taxon>Sphingomonadaceae</taxon>
        <taxon>Sphingomonas</taxon>
    </lineage>
</organism>
<comment type="caution">
    <text evidence="1">The sequence shown here is derived from an EMBL/GenBank/DDBJ whole genome shotgun (WGS) entry which is preliminary data.</text>
</comment>
<name>A0A7W9BF40_9SPHN</name>
<sequence>MLARNGRRIGAALLLAIIAYLAAGLVGGSLPSNPDWRQPTSGIPIFLEDNGIHTDLVLPKRAGNIDLSDLAPAGDLRDPRFARHGWLAIGWGETAFFLDTPTWADLRPSTLLFAAVGSNRTLLHIEHIAEPQDDPATGVRRVVLRPQEYARLVAFVRMSLKPGGRAYPGNDRHDAFYEAQGRYDLMNTCNAWTGRALRQAGVRVGRWTPFPVTVMGWF</sequence>
<protein>
    <submittedName>
        <fullName evidence="1">Uncharacterized protein (TIGR02117 family)</fullName>
    </submittedName>
</protein>
<accession>A0A7W9BF40</accession>
<proteinExistence type="predicted"/>
<dbReference type="NCBIfam" id="TIGR02117">
    <property type="entry name" value="chp_urease_rgn"/>
    <property type="match status" value="1"/>
</dbReference>
<dbReference type="Proteomes" id="UP000546200">
    <property type="component" value="Unassembled WGS sequence"/>
</dbReference>
<dbReference type="RefSeq" id="WP_184059031.1">
    <property type="nucleotide sequence ID" value="NZ_JACIJK010000009.1"/>
</dbReference>